<dbReference type="GO" id="GO:0006066">
    <property type="term" value="P:alcohol metabolic process"/>
    <property type="evidence" value="ECO:0007669"/>
    <property type="project" value="UniProtKB-ARBA"/>
</dbReference>
<dbReference type="Pfam" id="PF02055">
    <property type="entry name" value="Glyco_hydro_30"/>
    <property type="match status" value="1"/>
</dbReference>
<dbReference type="GO" id="GO:0030163">
    <property type="term" value="P:protein catabolic process"/>
    <property type="evidence" value="ECO:0007669"/>
    <property type="project" value="UniProtKB-ARBA"/>
</dbReference>
<dbReference type="Gene3D" id="3.20.20.80">
    <property type="entry name" value="Glycosidases"/>
    <property type="match status" value="1"/>
</dbReference>
<evidence type="ECO:0000259" key="14">
    <source>
        <dbReference type="Pfam" id="PF02055"/>
    </source>
</evidence>
<gene>
    <name evidence="16" type="ORF">NQ315_007045</name>
</gene>
<dbReference type="GO" id="GO:0010605">
    <property type="term" value="P:negative regulation of macromolecule metabolic process"/>
    <property type="evidence" value="ECO:0007669"/>
    <property type="project" value="UniProtKB-ARBA"/>
</dbReference>
<evidence type="ECO:0000256" key="11">
    <source>
        <dbReference type="ARBA" id="ARBA00051345"/>
    </source>
</evidence>
<keyword evidence="8 12" id="KW-0746">Sphingolipid metabolism</keyword>
<sequence length="515" mass="57281">MIIVTLLLLSSSLVAVTLSQSCNIRDTDEGTVCVCNAKYCDSVPSLDVSTGKYQVYSTSKTKLGFESTSGDLTEDGTEIEGASAITLNSTTKYQTIIGFGGAFTDSTGINIKSLPEDVQSKLMESYFGKSGVEYSLCRVPIGGTDFSTRGYSYDDVENDTALEHFALQEDDFDYKIPFIQQANELRGAPIQLFASAWTAPPWMKTNNDWAGTGFLKEEFYQLWADYILKFFEEYAKQNVTFWGMTTQNEPIDGFVPNVILKINDMGWSPSQMNKWIGENLGPTIRNSKYKDLKIMIHDDSRITLPLLLPIINNETTMKYADGAAVHWYTDFLIPSIALDLLKSDKEGWFFISSEACAGSLKVLGFEEPVEKGSWRRAASYIDDIVDNLEQGAGGWVDWNMVLDETGGPTYINNTVDSPILVNATSKEFYKQPMFYALGHFSKFVIPGSVRIEASVGEDLEDVRVVAFERPDNVTAVVIYNSGSDEINLQLRDSGSQSATIKIKAMSINTVLFYEK</sequence>
<name>A0AAV8WCM5_9CUCU</name>
<evidence type="ECO:0000313" key="17">
    <source>
        <dbReference type="Proteomes" id="UP001159042"/>
    </source>
</evidence>
<dbReference type="EMBL" id="JANEYG010000003">
    <property type="protein sequence ID" value="KAJ8924253.1"/>
    <property type="molecule type" value="Genomic_DNA"/>
</dbReference>
<evidence type="ECO:0000256" key="9">
    <source>
        <dbReference type="ARBA" id="ARBA00023098"/>
    </source>
</evidence>
<evidence type="ECO:0000313" key="16">
    <source>
        <dbReference type="EMBL" id="KAJ8924253.1"/>
    </source>
</evidence>
<evidence type="ECO:0000256" key="13">
    <source>
        <dbReference type="SAM" id="SignalP"/>
    </source>
</evidence>
<evidence type="ECO:0000256" key="8">
    <source>
        <dbReference type="ARBA" id="ARBA00022919"/>
    </source>
</evidence>
<evidence type="ECO:0000259" key="15">
    <source>
        <dbReference type="Pfam" id="PF17189"/>
    </source>
</evidence>
<dbReference type="GO" id="GO:0032006">
    <property type="term" value="P:regulation of TOR signaling"/>
    <property type="evidence" value="ECO:0007669"/>
    <property type="project" value="UniProtKB-ARBA"/>
</dbReference>
<dbReference type="GO" id="GO:0051246">
    <property type="term" value="P:regulation of protein metabolic process"/>
    <property type="evidence" value="ECO:0007669"/>
    <property type="project" value="UniProtKB-ARBA"/>
</dbReference>
<reference evidence="16 17" key="1">
    <citation type="journal article" date="2023" name="Insect Mol. Biol.">
        <title>Genome sequencing provides insights into the evolution of gene families encoding plant cell wall-degrading enzymes in longhorned beetles.</title>
        <authorList>
            <person name="Shin N.R."/>
            <person name="Okamura Y."/>
            <person name="Kirsch R."/>
            <person name="Pauchet Y."/>
        </authorList>
    </citation>
    <scope>NUCLEOTIDE SEQUENCE [LARGE SCALE GENOMIC DNA]</scope>
    <source>
        <strain evidence="16">EAD_L_NR</strain>
    </source>
</reference>
<keyword evidence="6 13" id="KW-0732">Signal</keyword>
<dbReference type="InterPro" id="IPR033453">
    <property type="entry name" value="Glyco_hydro_30_TIM-barrel"/>
</dbReference>
<dbReference type="GO" id="GO:0042391">
    <property type="term" value="P:regulation of membrane potential"/>
    <property type="evidence" value="ECO:0007669"/>
    <property type="project" value="UniProtKB-ARBA"/>
</dbReference>
<feature type="domain" description="Glycosyl hydrolase family 30 beta sandwich" evidence="15">
    <location>
        <begin position="447"/>
        <end position="510"/>
    </location>
</feature>
<feature type="chain" id="PRO_5043742860" description="Glucosylceramidase" evidence="13">
    <location>
        <begin position="20"/>
        <end position="515"/>
    </location>
</feature>
<evidence type="ECO:0000256" key="3">
    <source>
        <dbReference type="ARBA" id="ARBA00004991"/>
    </source>
</evidence>
<dbReference type="PANTHER" id="PTHR11069">
    <property type="entry name" value="GLUCOSYLCERAMIDASE"/>
    <property type="match status" value="1"/>
</dbReference>
<dbReference type="GO" id="GO:0006914">
    <property type="term" value="P:autophagy"/>
    <property type="evidence" value="ECO:0007669"/>
    <property type="project" value="UniProtKB-ARBA"/>
</dbReference>
<comment type="catalytic activity">
    <reaction evidence="1">
        <text>a beta-D-glucosyl-(1&lt;-&gt;1')-N-acylsphing-4-enine + H2O = an N-acylsphing-4-enine + D-glucose</text>
        <dbReference type="Rhea" id="RHEA:13269"/>
        <dbReference type="ChEBI" id="CHEBI:4167"/>
        <dbReference type="ChEBI" id="CHEBI:15377"/>
        <dbReference type="ChEBI" id="CHEBI:22801"/>
        <dbReference type="ChEBI" id="CHEBI:52639"/>
        <dbReference type="EC" id="3.2.1.45"/>
    </reaction>
    <physiologicalReaction direction="left-to-right" evidence="1">
        <dbReference type="Rhea" id="RHEA:13270"/>
    </physiologicalReaction>
</comment>
<dbReference type="GO" id="GO:0005764">
    <property type="term" value="C:lysosome"/>
    <property type="evidence" value="ECO:0007669"/>
    <property type="project" value="UniProtKB-ARBA"/>
</dbReference>
<dbReference type="GO" id="GO:0016241">
    <property type="term" value="P:regulation of macroautophagy"/>
    <property type="evidence" value="ECO:0007669"/>
    <property type="project" value="UniProtKB-ARBA"/>
</dbReference>
<comment type="similarity">
    <text evidence="4 12">Belongs to the glycosyl hydrolase 30 family.</text>
</comment>
<dbReference type="PRINTS" id="PR00843">
    <property type="entry name" value="GLHYDRLASE30"/>
</dbReference>
<dbReference type="PANTHER" id="PTHR11069:SF23">
    <property type="entry name" value="LYSOSOMAL ACID GLUCOSYLCERAMIDASE"/>
    <property type="match status" value="1"/>
</dbReference>
<keyword evidence="12" id="KW-0326">Glycosidase</keyword>
<evidence type="ECO:0000256" key="1">
    <source>
        <dbReference type="ARBA" id="ARBA00001013"/>
    </source>
</evidence>
<comment type="caution">
    <text evidence="16">The sequence shown here is derived from an EMBL/GenBank/DDBJ whole genome shotgun (WGS) entry which is preliminary data.</text>
</comment>
<accession>A0AAV8WCM5</accession>
<feature type="signal peptide" evidence="13">
    <location>
        <begin position="1"/>
        <end position="19"/>
    </location>
</feature>
<protein>
    <recommendedName>
        <fullName evidence="5 12">Glucosylceramidase</fullName>
        <ecNumber evidence="5 12">3.2.1.45</ecNumber>
    </recommendedName>
</protein>
<dbReference type="GO" id="GO:0004348">
    <property type="term" value="F:glucosylceramidase activity"/>
    <property type="evidence" value="ECO:0007669"/>
    <property type="project" value="UniProtKB-EC"/>
</dbReference>
<comment type="pathway">
    <text evidence="2">Lipid metabolism; sphingolipid metabolism.</text>
</comment>
<dbReference type="GO" id="GO:0007040">
    <property type="term" value="P:lysosome organization"/>
    <property type="evidence" value="ECO:0007669"/>
    <property type="project" value="UniProtKB-ARBA"/>
</dbReference>
<dbReference type="InterPro" id="IPR001139">
    <property type="entry name" value="Glyco_hydro_30"/>
</dbReference>
<dbReference type="Pfam" id="PF17189">
    <property type="entry name" value="Glyco_hydro_30C"/>
    <property type="match status" value="1"/>
</dbReference>
<dbReference type="GO" id="GO:0006680">
    <property type="term" value="P:glucosylceramide catabolic process"/>
    <property type="evidence" value="ECO:0007669"/>
    <property type="project" value="UniProtKB-ARBA"/>
</dbReference>
<evidence type="ECO:0000256" key="7">
    <source>
        <dbReference type="ARBA" id="ARBA00022801"/>
    </source>
</evidence>
<dbReference type="InterPro" id="IPR017853">
    <property type="entry name" value="GH"/>
</dbReference>
<evidence type="ECO:0000256" key="12">
    <source>
        <dbReference type="RuleBase" id="RU361188"/>
    </source>
</evidence>
<evidence type="ECO:0000256" key="4">
    <source>
        <dbReference type="ARBA" id="ARBA00005382"/>
    </source>
</evidence>
<dbReference type="EC" id="3.2.1.45" evidence="5 12"/>
<keyword evidence="9 12" id="KW-0443">Lipid metabolism</keyword>
<dbReference type="SUPFAM" id="SSF51445">
    <property type="entry name" value="(Trans)glycosidases"/>
    <property type="match status" value="1"/>
</dbReference>
<dbReference type="GO" id="GO:0005102">
    <property type="term" value="F:signaling receptor binding"/>
    <property type="evidence" value="ECO:0007669"/>
    <property type="project" value="UniProtKB-ARBA"/>
</dbReference>
<comment type="catalytic activity">
    <reaction evidence="11">
        <text>an N-acyl-1-beta-D-glucosyl-15-methylhexadecasphing-4-enine + H2O = an N-acyl-15-methylhexadecasphing-4-enine + D-glucose</text>
        <dbReference type="Rhea" id="RHEA:34755"/>
        <dbReference type="ChEBI" id="CHEBI:4167"/>
        <dbReference type="ChEBI" id="CHEBI:15377"/>
        <dbReference type="ChEBI" id="CHEBI:70815"/>
        <dbReference type="ChEBI" id="CHEBI:70846"/>
    </reaction>
    <physiologicalReaction direction="left-to-right" evidence="11">
        <dbReference type="Rhea" id="RHEA:34756"/>
    </physiologicalReaction>
</comment>
<dbReference type="GO" id="GO:0008202">
    <property type="term" value="P:steroid metabolic process"/>
    <property type="evidence" value="ECO:0007669"/>
    <property type="project" value="UniProtKB-ARBA"/>
</dbReference>
<proteinExistence type="inferred from homology"/>
<dbReference type="FunFam" id="3.20.20.80:FF:000030">
    <property type="entry name" value="Lysosomal acid glucosylceramidase"/>
    <property type="match status" value="1"/>
</dbReference>
<dbReference type="GO" id="GO:0016758">
    <property type="term" value="F:hexosyltransferase activity"/>
    <property type="evidence" value="ECO:0007669"/>
    <property type="project" value="UniProtKB-ARBA"/>
</dbReference>
<feature type="domain" description="Glycosyl hydrolase family 30 TIM-barrel" evidence="14">
    <location>
        <begin position="96"/>
        <end position="444"/>
    </location>
</feature>
<evidence type="ECO:0000256" key="5">
    <source>
        <dbReference type="ARBA" id="ARBA00012658"/>
    </source>
</evidence>
<dbReference type="Proteomes" id="UP001159042">
    <property type="component" value="Unassembled WGS sequence"/>
</dbReference>
<dbReference type="InterPro" id="IPR033452">
    <property type="entry name" value="GH30_C"/>
</dbReference>
<dbReference type="AlphaFoldDB" id="A0AAV8WCM5"/>
<organism evidence="16 17">
    <name type="scientific">Exocentrus adspersus</name>
    <dbReference type="NCBI Taxonomy" id="1586481"/>
    <lineage>
        <taxon>Eukaryota</taxon>
        <taxon>Metazoa</taxon>
        <taxon>Ecdysozoa</taxon>
        <taxon>Arthropoda</taxon>
        <taxon>Hexapoda</taxon>
        <taxon>Insecta</taxon>
        <taxon>Pterygota</taxon>
        <taxon>Neoptera</taxon>
        <taxon>Endopterygota</taxon>
        <taxon>Coleoptera</taxon>
        <taxon>Polyphaga</taxon>
        <taxon>Cucujiformia</taxon>
        <taxon>Chrysomeloidea</taxon>
        <taxon>Cerambycidae</taxon>
        <taxon>Lamiinae</taxon>
        <taxon>Acanthocinini</taxon>
        <taxon>Exocentrus</taxon>
    </lineage>
</organism>
<comment type="catalytic activity">
    <reaction evidence="10">
        <text>a beta-D-glucosylceramide + H2O = an N-acyl-sphingoid base + D-glucose</text>
        <dbReference type="Rhea" id="RHEA:81447"/>
        <dbReference type="ChEBI" id="CHEBI:4167"/>
        <dbReference type="ChEBI" id="CHEBI:15377"/>
        <dbReference type="ChEBI" id="CHEBI:83264"/>
        <dbReference type="ChEBI" id="CHEBI:83273"/>
    </reaction>
    <physiologicalReaction direction="left-to-right" evidence="10">
        <dbReference type="Rhea" id="RHEA:81448"/>
    </physiologicalReaction>
</comment>
<keyword evidence="17" id="KW-1185">Reference proteome</keyword>
<evidence type="ECO:0000256" key="10">
    <source>
        <dbReference type="ARBA" id="ARBA00050474"/>
    </source>
</evidence>
<evidence type="ECO:0000256" key="2">
    <source>
        <dbReference type="ARBA" id="ARBA00004760"/>
    </source>
</evidence>
<evidence type="ECO:0000256" key="6">
    <source>
        <dbReference type="ARBA" id="ARBA00022729"/>
    </source>
</evidence>
<comment type="pathway">
    <text evidence="3">Sphingolipid metabolism.</text>
</comment>
<keyword evidence="7 12" id="KW-0378">Hydrolase</keyword>
<dbReference type="GO" id="GO:0005774">
    <property type="term" value="C:vacuolar membrane"/>
    <property type="evidence" value="ECO:0007669"/>
    <property type="project" value="UniProtKB-ARBA"/>
</dbReference>